<protein>
    <submittedName>
        <fullName evidence="1">Uncharacterized protein</fullName>
    </submittedName>
</protein>
<dbReference type="Pfam" id="PF20213">
    <property type="entry name" value="DUF6573"/>
    <property type="match status" value="1"/>
</dbReference>
<sequence>MSNDESWNVIYTYTRAQAIADGVLVDVTTQARQSGFKVPVAVTERLFHQYIIPPPGLEGEGQSIEGRLHDLFFQSIMTAQKARGKDRVAFEVLFLMRPGEHETVHCILHIGPGDAGEPVVTIMLPGDE</sequence>
<dbReference type="InterPro" id="IPR046480">
    <property type="entry name" value="DUF6573"/>
</dbReference>
<reference evidence="1 2" key="1">
    <citation type="journal article" date="2013" name="J. Bacteriol.">
        <title>Roles of HynAB and Ech, the only two hydrogenases found in the model sulfate reducer Desulfovibrio gigas.</title>
        <authorList>
            <person name="Morais-Silva F.O."/>
            <person name="Santos C.I."/>
            <person name="Rodrigues R."/>
            <person name="Pereira I.A."/>
            <person name="Rodrigues-Pousada C."/>
        </authorList>
    </citation>
    <scope>NUCLEOTIDE SEQUENCE [LARGE SCALE GENOMIC DNA]</scope>
    <source>
        <strain evidence="2">ATCC 19364 / DSM 1382 / NCIMB 9332 / VKM B-1759</strain>
    </source>
</reference>
<dbReference type="AlphaFoldDB" id="T2GCJ8"/>
<dbReference type="KEGG" id="dgg:DGI_2084"/>
<dbReference type="PATRIC" id="fig|1121448.10.peg.2039"/>
<dbReference type="OrthoDB" id="4556966at2"/>
<proteinExistence type="predicted"/>
<dbReference type="eggNOG" id="COG0610">
    <property type="taxonomic scope" value="Bacteria"/>
</dbReference>
<accession>T2GCJ8</accession>
<organism evidence="1 2">
    <name type="scientific">Megalodesulfovibrio gigas (strain ATCC 19364 / DSM 1382 / NCIMB 9332 / VKM B-1759)</name>
    <name type="common">Desulfovibrio gigas</name>
    <dbReference type="NCBI Taxonomy" id="1121448"/>
    <lineage>
        <taxon>Bacteria</taxon>
        <taxon>Pseudomonadati</taxon>
        <taxon>Thermodesulfobacteriota</taxon>
        <taxon>Desulfovibrionia</taxon>
        <taxon>Desulfovibrionales</taxon>
        <taxon>Desulfovibrionaceae</taxon>
        <taxon>Megalodesulfovibrio</taxon>
    </lineage>
</organism>
<name>T2GCJ8_MEGG1</name>
<evidence type="ECO:0000313" key="2">
    <source>
        <dbReference type="Proteomes" id="UP000016587"/>
    </source>
</evidence>
<keyword evidence="2" id="KW-1185">Reference proteome</keyword>
<gene>
    <name evidence="1" type="ORF">DGI_2084</name>
</gene>
<reference evidence="2" key="2">
    <citation type="submission" date="2013-07" db="EMBL/GenBank/DDBJ databases">
        <authorList>
            <person name="Morais-Silva F.O."/>
            <person name="Rezende A.M."/>
            <person name="Pimentel C."/>
            <person name="Resende D.M."/>
            <person name="Santos C.I."/>
            <person name="Clemente C."/>
            <person name="de Oliveira L.M."/>
            <person name="da Silva S.M."/>
            <person name="Costa D.A."/>
            <person name="Varela-Raposo A."/>
            <person name="Horacio E.C.A."/>
            <person name="Matos M."/>
            <person name="Flores O."/>
            <person name="Ruiz J.C."/>
            <person name="Rodrigues-Pousada C."/>
        </authorList>
    </citation>
    <scope>NUCLEOTIDE SEQUENCE [LARGE SCALE GENOMIC DNA]</scope>
    <source>
        <strain evidence="2">ATCC 19364 / DSM 1382 / NCIMB 9332 / VKM B-1759</strain>
    </source>
</reference>
<dbReference type="Proteomes" id="UP000016587">
    <property type="component" value="Chromosome"/>
</dbReference>
<evidence type="ECO:0000313" key="1">
    <source>
        <dbReference type="EMBL" id="AGW13851.1"/>
    </source>
</evidence>
<dbReference type="HOGENOM" id="CLU_144048_0_0_7"/>
<dbReference type="STRING" id="1121448.DGI_2084"/>
<dbReference type="EMBL" id="CP006585">
    <property type="protein sequence ID" value="AGW13851.1"/>
    <property type="molecule type" value="Genomic_DNA"/>
</dbReference>
<dbReference type="RefSeq" id="WP_021760764.1">
    <property type="nucleotide sequence ID" value="NC_022444.1"/>
</dbReference>